<dbReference type="PANTHER" id="PTHR30329">
    <property type="entry name" value="STATOR ELEMENT OF FLAGELLAR MOTOR COMPLEX"/>
    <property type="match status" value="1"/>
</dbReference>
<evidence type="ECO:0000256" key="3">
    <source>
        <dbReference type="ARBA" id="ARBA00023237"/>
    </source>
</evidence>
<dbReference type="InterPro" id="IPR036737">
    <property type="entry name" value="OmpA-like_sf"/>
</dbReference>
<evidence type="ECO:0000256" key="2">
    <source>
        <dbReference type="ARBA" id="ARBA00023136"/>
    </source>
</evidence>
<dbReference type="GO" id="GO:0009279">
    <property type="term" value="C:cell outer membrane"/>
    <property type="evidence" value="ECO:0007669"/>
    <property type="project" value="UniProtKB-SubCell"/>
</dbReference>
<accession>A0A7W6M5T3</accession>
<name>A0A7W6M5T3_9RHOB</name>
<dbReference type="EMBL" id="JACIFU010000001">
    <property type="protein sequence ID" value="MBB4172969.1"/>
    <property type="molecule type" value="Genomic_DNA"/>
</dbReference>
<dbReference type="InterPro" id="IPR050330">
    <property type="entry name" value="Bact_OuterMem_StrucFunc"/>
</dbReference>
<comment type="subcellular location">
    <subcellularLocation>
        <location evidence="1">Cell outer membrane</location>
    </subcellularLocation>
</comment>
<dbReference type="Pfam" id="PF00691">
    <property type="entry name" value="OmpA"/>
    <property type="match status" value="1"/>
</dbReference>
<proteinExistence type="predicted"/>
<feature type="signal peptide" evidence="5">
    <location>
        <begin position="1"/>
        <end position="18"/>
    </location>
</feature>
<dbReference type="CDD" id="cd07185">
    <property type="entry name" value="OmpA_C-like"/>
    <property type="match status" value="1"/>
</dbReference>
<comment type="caution">
    <text evidence="7">The sequence shown here is derived from an EMBL/GenBank/DDBJ whole genome shotgun (WGS) entry which is preliminary data.</text>
</comment>
<evidence type="ECO:0000313" key="7">
    <source>
        <dbReference type="EMBL" id="MBB4172969.1"/>
    </source>
</evidence>
<dbReference type="PROSITE" id="PS51123">
    <property type="entry name" value="OMPA_2"/>
    <property type="match status" value="1"/>
</dbReference>
<evidence type="ECO:0000256" key="4">
    <source>
        <dbReference type="PROSITE-ProRule" id="PRU00473"/>
    </source>
</evidence>
<dbReference type="InterPro" id="IPR006664">
    <property type="entry name" value="OMP_bac"/>
</dbReference>
<evidence type="ECO:0000313" key="8">
    <source>
        <dbReference type="Proteomes" id="UP000565745"/>
    </source>
</evidence>
<dbReference type="PANTHER" id="PTHR30329:SF21">
    <property type="entry name" value="LIPOPROTEIN YIAD-RELATED"/>
    <property type="match status" value="1"/>
</dbReference>
<keyword evidence="8" id="KW-1185">Reference proteome</keyword>
<dbReference type="Proteomes" id="UP000565745">
    <property type="component" value="Unassembled WGS sequence"/>
</dbReference>
<sequence length="311" mass="33180">MKIAWLVIACVLASPAAALDLTLPSTARQTVTRDTSPDVYEAPVGVFENGQVPTIKIEGDVRRAAWKLNSPGLTPFQVMRPLRSQLIEAGFEIALDCRATACGGFDFRFATETLPGPNMYVNIRAFQFVTGIKTSESEVSQVVTLLASTSAASAFVQIIQAGEVGSEEPQVDATGALPTAPLGEDGGDFVTRLLARGHTVLTDLDFETGKSALGSGPFRSLEMLSEYLQANPQMRIAVVGHTDATGALDTNITISRSRARSVRQRLINAYKIDPARLDAEGMGYLAPVASNLDPAGREANRRVEIVLLGSS</sequence>
<dbReference type="SUPFAM" id="SSF103088">
    <property type="entry name" value="OmpA-like"/>
    <property type="match status" value="1"/>
</dbReference>
<reference evidence="7 8" key="1">
    <citation type="submission" date="2020-08" db="EMBL/GenBank/DDBJ databases">
        <title>Genomic Encyclopedia of Type Strains, Phase IV (KMG-IV): sequencing the most valuable type-strain genomes for metagenomic binning, comparative biology and taxonomic classification.</title>
        <authorList>
            <person name="Goeker M."/>
        </authorList>
    </citation>
    <scope>NUCLEOTIDE SEQUENCE [LARGE SCALE GENOMIC DNA]</scope>
    <source>
        <strain evidence="7 8">DSM 101015</strain>
    </source>
</reference>
<dbReference type="OrthoDB" id="9792021at2"/>
<feature type="domain" description="OmpA-like" evidence="6">
    <location>
        <begin position="193"/>
        <end position="311"/>
    </location>
</feature>
<keyword evidence="2 4" id="KW-0472">Membrane</keyword>
<protein>
    <submittedName>
        <fullName evidence="7">OOP family OmpA-OmpF porin</fullName>
    </submittedName>
</protein>
<feature type="chain" id="PRO_5030878157" evidence="5">
    <location>
        <begin position="19"/>
        <end position="311"/>
    </location>
</feature>
<dbReference type="Gene3D" id="3.30.1330.60">
    <property type="entry name" value="OmpA-like domain"/>
    <property type="match status" value="1"/>
</dbReference>
<dbReference type="PRINTS" id="PR01021">
    <property type="entry name" value="OMPADOMAIN"/>
</dbReference>
<evidence type="ECO:0000256" key="5">
    <source>
        <dbReference type="SAM" id="SignalP"/>
    </source>
</evidence>
<gene>
    <name evidence="7" type="ORF">GGR93_000730</name>
</gene>
<organism evidence="7 8">
    <name type="scientific">Sulfitobacter noctilucicola</name>
    <dbReference type="NCBI Taxonomy" id="1342301"/>
    <lineage>
        <taxon>Bacteria</taxon>
        <taxon>Pseudomonadati</taxon>
        <taxon>Pseudomonadota</taxon>
        <taxon>Alphaproteobacteria</taxon>
        <taxon>Rhodobacterales</taxon>
        <taxon>Roseobacteraceae</taxon>
        <taxon>Sulfitobacter</taxon>
    </lineage>
</organism>
<dbReference type="InterPro" id="IPR006665">
    <property type="entry name" value="OmpA-like"/>
</dbReference>
<evidence type="ECO:0000256" key="1">
    <source>
        <dbReference type="ARBA" id="ARBA00004442"/>
    </source>
</evidence>
<keyword evidence="5" id="KW-0732">Signal</keyword>
<dbReference type="AlphaFoldDB" id="A0A7W6M5T3"/>
<keyword evidence="3" id="KW-0998">Cell outer membrane</keyword>
<evidence type="ECO:0000259" key="6">
    <source>
        <dbReference type="PROSITE" id="PS51123"/>
    </source>
</evidence>
<dbReference type="RefSeq" id="WP_025054949.1">
    <property type="nucleotide sequence ID" value="NZ_JACIFU010000001.1"/>
</dbReference>